<evidence type="ECO:0000259" key="9">
    <source>
        <dbReference type="Pfam" id="PF10590"/>
    </source>
</evidence>
<proteinExistence type="inferred from homology"/>
<keyword evidence="5" id="KW-0664">Pyridoxine biosynthesis</keyword>
<evidence type="ECO:0000256" key="5">
    <source>
        <dbReference type="HAMAP-Rule" id="MF_01629"/>
    </source>
</evidence>
<dbReference type="InterPro" id="IPR011576">
    <property type="entry name" value="Pyridox_Oxase_N"/>
</dbReference>
<dbReference type="InterPro" id="IPR012349">
    <property type="entry name" value="Split_barrel_FMN-bd"/>
</dbReference>
<comment type="pathway">
    <text evidence="5">Cofactor metabolism; pyridoxal 5'-phosphate salvage; pyridoxal 5'-phosphate from pyridoxamine 5'-phosphate: step 1/1.</text>
</comment>
<feature type="binding site" evidence="5 6">
    <location>
        <position position="123"/>
    </location>
    <ligand>
        <name>substrate</name>
    </ligand>
</feature>
<evidence type="ECO:0000259" key="8">
    <source>
        <dbReference type="Pfam" id="PF01243"/>
    </source>
</evidence>
<evidence type="ECO:0000256" key="6">
    <source>
        <dbReference type="PIRSR" id="PIRSR000190-1"/>
    </source>
</evidence>
<comment type="catalytic activity">
    <reaction evidence="5">
        <text>pyridoxamine 5'-phosphate + O2 + H2O = pyridoxal 5'-phosphate + H2O2 + NH4(+)</text>
        <dbReference type="Rhea" id="RHEA:15817"/>
        <dbReference type="ChEBI" id="CHEBI:15377"/>
        <dbReference type="ChEBI" id="CHEBI:15379"/>
        <dbReference type="ChEBI" id="CHEBI:16240"/>
        <dbReference type="ChEBI" id="CHEBI:28938"/>
        <dbReference type="ChEBI" id="CHEBI:58451"/>
        <dbReference type="ChEBI" id="CHEBI:597326"/>
        <dbReference type="EC" id="1.4.3.5"/>
    </reaction>
</comment>
<feature type="binding site" evidence="5 7">
    <location>
        <begin position="76"/>
        <end position="77"/>
    </location>
    <ligand>
        <name>FMN</name>
        <dbReference type="ChEBI" id="CHEBI:58210"/>
    </ligand>
</feature>
<comment type="function">
    <text evidence="5">Catalyzes the oxidation of either pyridoxine 5'-phosphate (PNP) or pyridoxamine 5'-phosphate (PMP) into pyridoxal 5'-phosphate (PLP).</text>
</comment>
<dbReference type="AlphaFoldDB" id="A0AB38YIB3"/>
<dbReference type="NCBIfam" id="TIGR00558">
    <property type="entry name" value="pdxH"/>
    <property type="match status" value="1"/>
</dbReference>
<comment type="pathway">
    <text evidence="5">Cofactor metabolism; pyridoxal 5'-phosphate salvage; pyridoxal 5'-phosphate from pyridoxine 5'-phosphate: step 1/1.</text>
</comment>
<comment type="similarity">
    <text evidence="1 5">Belongs to the pyridoxamine 5'-phosphate oxidase family.</text>
</comment>
<accession>A0AB38YIB3</accession>
<comment type="catalytic activity">
    <reaction evidence="5">
        <text>pyridoxine 5'-phosphate + O2 = pyridoxal 5'-phosphate + H2O2</text>
        <dbReference type="Rhea" id="RHEA:15149"/>
        <dbReference type="ChEBI" id="CHEBI:15379"/>
        <dbReference type="ChEBI" id="CHEBI:16240"/>
        <dbReference type="ChEBI" id="CHEBI:58589"/>
        <dbReference type="ChEBI" id="CHEBI:597326"/>
        <dbReference type="EC" id="1.4.3.5"/>
    </reaction>
</comment>
<dbReference type="EMBL" id="CP101717">
    <property type="protein sequence ID" value="WLD59033.1"/>
    <property type="molecule type" value="Genomic_DNA"/>
</dbReference>
<feature type="binding site" evidence="5 7">
    <location>
        <position position="82"/>
    </location>
    <ligand>
        <name>FMN</name>
        <dbReference type="ChEBI" id="CHEBI:58210"/>
    </ligand>
</feature>
<feature type="domain" description="Pyridoxamine 5'-phosphate oxidase N-terminal" evidence="8">
    <location>
        <begin position="39"/>
        <end position="159"/>
    </location>
</feature>
<dbReference type="Pfam" id="PF10590">
    <property type="entry name" value="PNP_phzG_C"/>
    <property type="match status" value="1"/>
</dbReference>
<dbReference type="GO" id="GO:0008615">
    <property type="term" value="P:pyridoxine biosynthetic process"/>
    <property type="evidence" value="ECO:0007669"/>
    <property type="project" value="UniProtKB-UniRule"/>
</dbReference>
<dbReference type="SUPFAM" id="SSF50475">
    <property type="entry name" value="FMN-binding split barrel"/>
    <property type="match status" value="1"/>
</dbReference>
<feature type="binding site" evidence="6">
    <location>
        <begin position="7"/>
        <end position="10"/>
    </location>
    <ligand>
        <name>substrate</name>
    </ligand>
</feature>
<protein>
    <recommendedName>
        <fullName evidence="5">Pyridoxine/pyridoxamine 5'-phosphate oxidase</fullName>
        <ecNumber evidence="5">1.4.3.5</ecNumber>
    </recommendedName>
    <alternativeName>
        <fullName evidence="5">PNP/PMP oxidase</fullName>
        <shortName evidence="5">PNPOx</shortName>
    </alternativeName>
    <alternativeName>
        <fullName evidence="5">Pyridoxal 5'-phosphate synthase</fullName>
    </alternativeName>
</protein>
<dbReference type="PANTHER" id="PTHR10851">
    <property type="entry name" value="PYRIDOXINE-5-PHOSPHATE OXIDASE"/>
    <property type="match status" value="1"/>
</dbReference>
<feature type="binding site" evidence="5 6">
    <location>
        <position position="127"/>
    </location>
    <ligand>
        <name>substrate</name>
    </ligand>
</feature>
<dbReference type="GO" id="GO:0010181">
    <property type="term" value="F:FMN binding"/>
    <property type="evidence" value="ECO:0007669"/>
    <property type="project" value="UniProtKB-UniRule"/>
</dbReference>
<feature type="binding site" evidence="5 7">
    <location>
        <position position="105"/>
    </location>
    <ligand>
        <name>FMN</name>
        <dbReference type="ChEBI" id="CHEBI:58210"/>
    </ligand>
</feature>
<feature type="binding site" evidence="5 6">
    <location>
        <begin position="191"/>
        <end position="193"/>
    </location>
    <ligand>
        <name>substrate</name>
    </ligand>
</feature>
<feature type="domain" description="Pyridoxine 5'-phosphate oxidase dimerisation C-terminal" evidence="9">
    <location>
        <begin position="172"/>
        <end position="213"/>
    </location>
</feature>
<dbReference type="EC" id="1.4.3.5" evidence="5"/>
<evidence type="ECO:0000256" key="7">
    <source>
        <dbReference type="PIRSR" id="PIRSR000190-2"/>
    </source>
</evidence>
<name>A0AB38YIB3_9GAMM</name>
<dbReference type="InterPro" id="IPR019740">
    <property type="entry name" value="Pyridox_Oxase_CS"/>
</dbReference>
<keyword evidence="3 5" id="KW-0288">FMN</keyword>
<dbReference type="GO" id="GO:0004733">
    <property type="term" value="F:pyridoxamine phosphate oxidase activity"/>
    <property type="evidence" value="ECO:0007669"/>
    <property type="project" value="UniProtKB-UniRule"/>
</dbReference>
<dbReference type="NCBIfam" id="NF004231">
    <property type="entry name" value="PRK05679.1"/>
    <property type="match status" value="1"/>
</dbReference>
<comment type="cofactor">
    <cofactor evidence="5 7">
        <name>FMN</name>
        <dbReference type="ChEBI" id="CHEBI:58210"/>
    </cofactor>
    <text evidence="5 7">Binds 1 FMN per subunit.</text>
</comment>
<feature type="binding site" evidence="5 6">
    <location>
        <position position="66"/>
    </location>
    <ligand>
        <name>substrate</name>
    </ligand>
</feature>
<dbReference type="RefSeq" id="WP_304996324.1">
    <property type="nucleotide sequence ID" value="NZ_CP101717.1"/>
</dbReference>
<dbReference type="HAMAP" id="MF_01629">
    <property type="entry name" value="PdxH"/>
    <property type="match status" value="1"/>
</dbReference>
<feature type="binding site" evidence="5 7">
    <location>
        <begin position="61"/>
        <end position="66"/>
    </location>
    <ligand>
        <name>FMN</name>
        <dbReference type="ChEBI" id="CHEBI:58210"/>
    </ligand>
</feature>
<feature type="binding site" evidence="5 7">
    <location>
        <position position="185"/>
    </location>
    <ligand>
        <name>FMN</name>
        <dbReference type="ChEBI" id="CHEBI:58210"/>
    </ligand>
</feature>
<feature type="binding site" evidence="5 7">
    <location>
        <position position="83"/>
    </location>
    <ligand>
        <name>FMN</name>
        <dbReference type="ChEBI" id="CHEBI:58210"/>
    </ligand>
</feature>
<evidence type="ECO:0000256" key="3">
    <source>
        <dbReference type="ARBA" id="ARBA00022643"/>
    </source>
</evidence>
<feature type="binding site" evidence="5 7">
    <location>
        <begin position="140"/>
        <end position="141"/>
    </location>
    <ligand>
        <name>FMN</name>
        <dbReference type="ChEBI" id="CHEBI:58210"/>
    </ligand>
</feature>
<dbReference type="InterPro" id="IPR000659">
    <property type="entry name" value="Pyridox_Oxase"/>
</dbReference>
<reference evidence="10" key="1">
    <citation type="submission" date="2022-07" db="EMBL/GenBank/DDBJ databases">
        <title>Complete genome sequence of Salinispirillum sp. LH10-3-1 capable of multiple carbohydrate inversion isolated from a soda lake.</title>
        <authorList>
            <person name="Liu J."/>
            <person name="Zhai Y."/>
            <person name="Zhang H."/>
            <person name="Yang H."/>
            <person name="Qu J."/>
            <person name="Li J."/>
        </authorList>
    </citation>
    <scope>NUCLEOTIDE SEQUENCE</scope>
    <source>
        <strain evidence="10">LH 10-3-1</strain>
    </source>
</reference>
<gene>
    <name evidence="5 10" type="primary">pdxH</name>
    <name evidence="10" type="ORF">NFC81_04415</name>
</gene>
<feature type="binding site" evidence="5 7">
    <location>
        <position position="195"/>
    </location>
    <ligand>
        <name>FMN</name>
        <dbReference type="ChEBI" id="CHEBI:58210"/>
    </ligand>
</feature>
<dbReference type="PIRSF" id="PIRSF000190">
    <property type="entry name" value="Pyd_amn-ph_oxd"/>
    <property type="match status" value="1"/>
</dbReference>
<evidence type="ECO:0000313" key="10">
    <source>
        <dbReference type="EMBL" id="WLD59033.1"/>
    </source>
</evidence>
<dbReference type="Gene3D" id="2.30.110.10">
    <property type="entry name" value="Electron Transport, Fmn-binding Protein, Chain A"/>
    <property type="match status" value="1"/>
</dbReference>
<organism evidence="10">
    <name type="scientific">Salinispirillum sp. LH 10-3-1</name>
    <dbReference type="NCBI Taxonomy" id="2952525"/>
    <lineage>
        <taxon>Bacteria</taxon>
        <taxon>Pseudomonadati</taxon>
        <taxon>Pseudomonadota</taxon>
        <taxon>Gammaproteobacteria</taxon>
        <taxon>Oceanospirillales</taxon>
        <taxon>Saccharospirillaceae</taxon>
        <taxon>Salinispirillum</taxon>
    </lineage>
</organism>
<dbReference type="PROSITE" id="PS01064">
    <property type="entry name" value="PYRIDOX_OXIDASE"/>
    <property type="match status" value="1"/>
</dbReference>
<dbReference type="Pfam" id="PF01243">
    <property type="entry name" value="PNPOx_N"/>
    <property type="match status" value="1"/>
</dbReference>
<feature type="binding site" evidence="5 6">
    <location>
        <position position="131"/>
    </location>
    <ligand>
        <name>substrate</name>
    </ligand>
</feature>
<dbReference type="InterPro" id="IPR019576">
    <property type="entry name" value="Pyridoxamine_oxidase_dimer_C"/>
</dbReference>
<evidence type="ECO:0000256" key="1">
    <source>
        <dbReference type="ARBA" id="ARBA00007301"/>
    </source>
</evidence>
<evidence type="ECO:0000256" key="4">
    <source>
        <dbReference type="ARBA" id="ARBA00023002"/>
    </source>
</evidence>
<evidence type="ECO:0000256" key="2">
    <source>
        <dbReference type="ARBA" id="ARBA00022630"/>
    </source>
</evidence>
<comment type="subunit">
    <text evidence="5">Homodimer.</text>
</comment>
<keyword evidence="4 5" id="KW-0560">Oxidoreductase</keyword>
<dbReference type="PANTHER" id="PTHR10851:SF0">
    <property type="entry name" value="PYRIDOXINE-5'-PHOSPHATE OXIDASE"/>
    <property type="match status" value="1"/>
</dbReference>
<sequence length="213" mass="25075">MDLEALRREYSLTGLDREDLADSPFDQFEQWFKQALDAKFSNDPSAMTVATVSHDGQPSQRMVLLKHFDERGFVFYTNLESRKARELKDNPKVCLHLPWHPLERQVIVYGEATQLSAAEATRYFMSRPKDSQIAAWASHQSQKVKSRQLLEQAFEQMKNKFKSGDIPLPSFWGGFRVVPNHIEFWQGRRNRLHDRFMYSRRGAQQWEVERLQP</sequence>
<keyword evidence="2 5" id="KW-0285">Flavoprotein</keyword>